<name>A0A1A8JKB1_NOTKU</name>
<sequence length="35" mass="3885">EQKPTPQFSLAVDDNAVCAITQKPNEITAMLVQQR</sequence>
<dbReference type="AlphaFoldDB" id="A0A1A8JKB1"/>
<evidence type="ECO:0000313" key="1">
    <source>
        <dbReference type="EMBL" id="SBR20549.1"/>
    </source>
</evidence>
<organism evidence="1">
    <name type="scientific">Nothobranchius kuhntae</name>
    <name type="common">Beira killifish</name>
    <dbReference type="NCBI Taxonomy" id="321403"/>
    <lineage>
        <taxon>Eukaryota</taxon>
        <taxon>Metazoa</taxon>
        <taxon>Chordata</taxon>
        <taxon>Craniata</taxon>
        <taxon>Vertebrata</taxon>
        <taxon>Euteleostomi</taxon>
        <taxon>Actinopterygii</taxon>
        <taxon>Neopterygii</taxon>
        <taxon>Teleostei</taxon>
        <taxon>Neoteleostei</taxon>
        <taxon>Acanthomorphata</taxon>
        <taxon>Ovalentaria</taxon>
        <taxon>Atherinomorphae</taxon>
        <taxon>Cyprinodontiformes</taxon>
        <taxon>Nothobranchiidae</taxon>
        <taxon>Nothobranchius</taxon>
    </lineage>
</organism>
<gene>
    <name evidence="1" type="primary">Sp-PppL_168</name>
</gene>
<proteinExistence type="predicted"/>
<reference evidence="1" key="2">
    <citation type="submission" date="2016-06" db="EMBL/GenBank/DDBJ databases">
        <title>The genome of a short-lived fish provides insights into sex chromosome evolution and the genetic control of aging.</title>
        <authorList>
            <person name="Reichwald K."/>
            <person name="Felder M."/>
            <person name="Petzold A."/>
            <person name="Koch P."/>
            <person name="Groth M."/>
            <person name="Platzer M."/>
        </authorList>
    </citation>
    <scope>NUCLEOTIDE SEQUENCE</scope>
    <source>
        <tissue evidence="1">Brain</tissue>
    </source>
</reference>
<accession>A0A1A8JKB1</accession>
<dbReference type="EMBL" id="HAEE01000533">
    <property type="protein sequence ID" value="SBR20549.1"/>
    <property type="molecule type" value="Transcribed_RNA"/>
</dbReference>
<feature type="non-terminal residue" evidence="1">
    <location>
        <position position="1"/>
    </location>
</feature>
<reference evidence="1" key="1">
    <citation type="submission" date="2016-05" db="EMBL/GenBank/DDBJ databases">
        <authorList>
            <person name="Lavstsen T."/>
            <person name="Jespersen J.S."/>
        </authorList>
    </citation>
    <scope>NUCLEOTIDE SEQUENCE</scope>
    <source>
        <tissue evidence="1">Brain</tissue>
    </source>
</reference>
<protein>
    <submittedName>
        <fullName evidence="1">Uncharacterized protein</fullName>
    </submittedName>
</protein>